<proteinExistence type="predicted"/>
<evidence type="ECO:0000313" key="3">
    <source>
        <dbReference type="Proteomes" id="UP000284057"/>
    </source>
</evidence>
<dbReference type="Proteomes" id="UP000284057">
    <property type="component" value="Unassembled WGS sequence"/>
</dbReference>
<feature type="region of interest" description="Disordered" evidence="1">
    <location>
        <begin position="411"/>
        <end position="435"/>
    </location>
</feature>
<protein>
    <submittedName>
        <fullName evidence="2">Uncharacterized protein</fullName>
    </submittedName>
</protein>
<comment type="caution">
    <text evidence="2">The sequence shown here is derived from an EMBL/GenBank/DDBJ whole genome shotgun (WGS) entry which is preliminary data.</text>
</comment>
<dbReference type="EMBL" id="QUAL01000441">
    <property type="protein sequence ID" value="RIQ10846.1"/>
    <property type="molecule type" value="Genomic_DNA"/>
</dbReference>
<evidence type="ECO:0000256" key="1">
    <source>
        <dbReference type="SAM" id="MobiDB-lite"/>
    </source>
</evidence>
<reference evidence="2 3" key="1">
    <citation type="submission" date="2018-09" db="EMBL/GenBank/DDBJ databases">
        <title>Isolation, diversity and antifungal activity of actinobacteria from wheat.</title>
        <authorList>
            <person name="Han C."/>
        </authorList>
    </citation>
    <scope>NUCLEOTIDE SEQUENCE [LARGE SCALE GENOMIC DNA]</scope>
    <source>
        <strain evidence="2 3">NEAU-YY265</strain>
    </source>
</reference>
<gene>
    <name evidence="2" type="ORF">DY240_31165</name>
</gene>
<dbReference type="AlphaFoldDB" id="A0A418KG35"/>
<dbReference type="RefSeq" id="WP_119663529.1">
    <property type="nucleotide sequence ID" value="NZ_QUAL01000441.1"/>
</dbReference>
<organism evidence="2 3">
    <name type="scientific">Jiangella rhizosphaerae</name>
    <dbReference type="NCBI Taxonomy" id="2293569"/>
    <lineage>
        <taxon>Bacteria</taxon>
        <taxon>Bacillati</taxon>
        <taxon>Actinomycetota</taxon>
        <taxon>Actinomycetes</taxon>
        <taxon>Jiangellales</taxon>
        <taxon>Jiangellaceae</taxon>
        <taxon>Jiangella</taxon>
    </lineage>
</organism>
<keyword evidence="3" id="KW-1185">Reference proteome</keyword>
<evidence type="ECO:0000313" key="2">
    <source>
        <dbReference type="EMBL" id="RIQ10846.1"/>
    </source>
</evidence>
<sequence>MITPDGPVNVDALAAALPGLAGDPALIEAAAQLAHLHADHDRQDDSYSVAATALTDALVATPSPAVFADAVRVFLSSPALLEAAAAQLGLKVLEQATPPAADASGPEILRAADALEVATQLRLGGWVLRWDLFTLLSSYDGAGPEPYARAALRVVQACFEQWPEAVDLIPVARRITGLDPAETSAGRDEGAVAPSDAGVALARISILQSLRARDPASAVGHLDDATTYLGAVLEHDDRPDARVTAAVSQLLRGLIENQSVDSAVVGSLTENVRELRHFRFERGHWAADVAATTWASWARLSNQLAHAQELFAEPSWLHAVDVIHDLVCLYQASSASAGFRRDEDGRAVEVLVGPVIEDGFAAEVALMHQLKQRVAEMEAARDDGTATEAELSDLPVAIRIRDAAQRQLNAGAPLCSPKGSAGTEVPAEETGGGGLGRVATAEERVWAVATQRRRREGLASASNVVNTTLQRVWSDLRASGDYTGSDDVAEAVELVTSVLMSFLWDRNAVGPSEAPYLFADDASEEDLARDLRQFVRARGYLHGVDTEIRHVGGGRVDIRFAFPGFNLYVELKQDASYIPVPNKASYLNQAATYQVGEPRVGFLLVLKHTPKKSPPAFIGDSVEVVEVTDAAGKPRHVVAFTLSGSRTVPSDM</sequence>
<name>A0A418KG35_9ACTN</name>
<dbReference type="OrthoDB" id="3647959at2"/>
<accession>A0A418KG35</accession>